<protein>
    <recommendedName>
        <fullName evidence="5">Alanine racemase</fullName>
        <ecNumber evidence="5">5.1.1.1</ecNumber>
    </recommendedName>
</protein>
<reference evidence="9" key="1">
    <citation type="submission" date="2021-01" db="EMBL/GenBank/DDBJ databases">
        <title>Modified the classification status of verrucomicrobia.</title>
        <authorList>
            <person name="Feng X."/>
        </authorList>
    </citation>
    <scope>NUCLEOTIDE SEQUENCE</scope>
    <source>
        <strain evidence="9">JCM 18052</strain>
    </source>
</reference>
<dbReference type="EMBL" id="JAENIK010000011">
    <property type="protein sequence ID" value="MBK1816431.1"/>
    <property type="molecule type" value="Genomic_DNA"/>
</dbReference>
<keyword evidence="3 5" id="KW-0663">Pyridoxal phosphate</keyword>
<dbReference type="Gene3D" id="2.40.37.10">
    <property type="entry name" value="Lyase, Ornithine Decarboxylase, Chain A, domain 1"/>
    <property type="match status" value="1"/>
</dbReference>
<evidence type="ECO:0000256" key="4">
    <source>
        <dbReference type="ARBA" id="ARBA00023235"/>
    </source>
</evidence>
<dbReference type="GO" id="GO:0030170">
    <property type="term" value="F:pyridoxal phosphate binding"/>
    <property type="evidence" value="ECO:0007669"/>
    <property type="project" value="UniProtKB-UniRule"/>
</dbReference>
<evidence type="ECO:0000313" key="10">
    <source>
        <dbReference type="Proteomes" id="UP000600139"/>
    </source>
</evidence>
<dbReference type="Proteomes" id="UP000600139">
    <property type="component" value="Unassembled WGS sequence"/>
</dbReference>
<evidence type="ECO:0000259" key="8">
    <source>
        <dbReference type="SMART" id="SM01005"/>
    </source>
</evidence>
<dbReference type="GO" id="GO:0030632">
    <property type="term" value="P:D-alanine biosynthetic process"/>
    <property type="evidence" value="ECO:0007669"/>
    <property type="project" value="UniProtKB-UniRule"/>
</dbReference>
<feature type="binding site" evidence="5 7">
    <location>
        <position position="136"/>
    </location>
    <ligand>
        <name>substrate</name>
    </ligand>
</feature>
<sequence>MFPVSPPRAWAEIDLGALRRNLSVAREAIGGAQMAVVKAGAYGHGLEEIARALATEDIAFFGVANVGEARRIRNAGVDTRIYLLGATWAEEREEIVAREWTPCISSIEEAGQFNRLAAARGIRLKVHLAVDTGMGRGGFVAENLPETLALLERLEHLEIEGLGSHLPSADEDRDFTLRQFEEFHAILASLGGASRFKWVHLANSAGLLGYSAGDCNLSRPGLMLYGISPLDGFQARLSTVMTLKSRVTLVRTLPAGHGVSYGRQFVTRRETRVATIGIGYGDGYPRHVSGKGADVWIRGRRLPILGRVTMDQMMVDVTDAGDVCEGDEVEIFGPNIPVTEIAAKGETIVWEIFTGITPRVMRCYLD</sequence>
<accession>A0A934R3L1</accession>
<comment type="similarity">
    <text evidence="5">Belongs to the alanine racemase family.</text>
</comment>
<evidence type="ECO:0000256" key="3">
    <source>
        <dbReference type="ARBA" id="ARBA00022898"/>
    </source>
</evidence>
<evidence type="ECO:0000256" key="2">
    <source>
        <dbReference type="ARBA" id="ARBA00001933"/>
    </source>
</evidence>
<comment type="pathway">
    <text evidence="5">Amino-acid biosynthesis; D-alanine biosynthesis; D-alanine from L-alanine: step 1/1.</text>
</comment>
<keyword evidence="10" id="KW-1185">Reference proteome</keyword>
<dbReference type="PANTHER" id="PTHR30511:SF0">
    <property type="entry name" value="ALANINE RACEMASE, CATABOLIC-RELATED"/>
    <property type="match status" value="1"/>
</dbReference>
<dbReference type="CDD" id="cd00430">
    <property type="entry name" value="PLPDE_III_AR"/>
    <property type="match status" value="1"/>
</dbReference>
<dbReference type="SUPFAM" id="SSF51419">
    <property type="entry name" value="PLP-binding barrel"/>
    <property type="match status" value="1"/>
</dbReference>
<dbReference type="Pfam" id="PF00842">
    <property type="entry name" value="Ala_racemase_C"/>
    <property type="match status" value="1"/>
</dbReference>
<feature type="binding site" evidence="5 7">
    <location>
        <position position="310"/>
    </location>
    <ligand>
        <name>substrate</name>
    </ligand>
</feature>
<dbReference type="NCBIfam" id="TIGR00492">
    <property type="entry name" value="alr"/>
    <property type="match status" value="1"/>
</dbReference>
<dbReference type="InterPro" id="IPR029066">
    <property type="entry name" value="PLP-binding_barrel"/>
</dbReference>
<dbReference type="SUPFAM" id="SSF50621">
    <property type="entry name" value="Alanine racemase C-terminal domain-like"/>
    <property type="match status" value="1"/>
</dbReference>
<evidence type="ECO:0000256" key="7">
    <source>
        <dbReference type="PIRSR" id="PIRSR600821-52"/>
    </source>
</evidence>
<name>A0A934R3L1_9BACT</name>
<dbReference type="InterPro" id="IPR009006">
    <property type="entry name" value="Ala_racemase/Decarboxylase_C"/>
</dbReference>
<proteinExistence type="inferred from homology"/>
<comment type="catalytic activity">
    <reaction evidence="1 5">
        <text>L-alanine = D-alanine</text>
        <dbReference type="Rhea" id="RHEA:20249"/>
        <dbReference type="ChEBI" id="CHEBI:57416"/>
        <dbReference type="ChEBI" id="CHEBI:57972"/>
        <dbReference type="EC" id="5.1.1.1"/>
    </reaction>
</comment>
<comment type="cofactor">
    <cofactor evidence="2 5 6">
        <name>pyridoxal 5'-phosphate</name>
        <dbReference type="ChEBI" id="CHEBI:597326"/>
    </cofactor>
</comment>
<comment type="function">
    <text evidence="5">Catalyzes the interconversion of L-alanine and D-alanine. May also act on other amino acids.</text>
</comment>
<dbReference type="HAMAP" id="MF_01201">
    <property type="entry name" value="Ala_racemase"/>
    <property type="match status" value="1"/>
</dbReference>
<feature type="active site" description="Proton acceptor; specific for D-alanine" evidence="5">
    <location>
        <position position="38"/>
    </location>
</feature>
<dbReference type="AlphaFoldDB" id="A0A934R3L1"/>
<dbReference type="InterPro" id="IPR000821">
    <property type="entry name" value="Ala_racemase"/>
</dbReference>
<keyword evidence="4 5" id="KW-0413">Isomerase</keyword>
<dbReference type="FunFam" id="3.20.20.10:FF:000002">
    <property type="entry name" value="Alanine racemase"/>
    <property type="match status" value="1"/>
</dbReference>
<evidence type="ECO:0000256" key="6">
    <source>
        <dbReference type="PIRSR" id="PIRSR600821-50"/>
    </source>
</evidence>
<evidence type="ECO:0000256" key="1">
    <source>
        <dbReference type="ARBA" id="ARBA00000316"/>
    </source>
</evidence>
<dbReference type="InterPro" id="IPR011079">
    <property type="entry name" value="Ala_racemase_C"/>
</dbReference>
<dbReference type="SMART" id="SM01005">
    <property type="entry name" value="Ala_racemase_C"/>
    <property type="match status" value="1"/>
</dbReference>
<dbReference type="GO" id="GO:0008784">
    <property type="term" value="F:alanine racemase activity"/>
    <property type="evidence" value="ECO:0007669"/>
    <property type="project" value="UniProtKB-UniRule"/>
</dbReference>
<dbReference type="PANTHER" id="PTHR30511">
    <property type="entry name" value="ALANINE RACEMASE"/>
    <property type="match status" value="1"/>
</dbReference>
<dbReference type="Gene3D" id="3.20.20.10">
    <property type="entry name" value="Alanine racemase"/>
    <property type="match status" value="1"/>
</dbReference>
<evidence type="ECO:0000313" key="9">
    <source>
        <dbReference type="EMBL" id="MBK1816431.1"/>
    </source>
</evidence>
<feature type="modified residue" description="N6-(pyridoxal phosphate)lysine" evidence="5 6">
    <location>
        <position position="38"/>
    </location>
</feature>
<evidence type="ECO:0000256" key="5">
    <source>
        <dbReference type="HAMAP-Rule" id="MF_01201"/>
    </source>
</evidence>
<dbReference type="InterPro" id="IPR001608">
    <property type="entry name" value="Ala_racemase_N"/>
</dbReference>
<comment type="caution">
    <text evidence="9">The sequence shown here is derived from an EMBL/GenBank/DDBJ whole genome shotgun (WGS) entry which is preliminary data.</text>
</comment>
<gene>
    <name evidence="9" type="primary">alr</name>
    <name evidence="9" type="ORF">JIN84_12460</name>
</gene>
<dbReference type="PRINTS" id="PR00992">
    <property type="entry name" value="ALARACEMASE"/>
</dbReference>
<feature type="active site" description="Proton acceptor; specific for L-alanine" evidence="5">
    <location>
        <position position="261"/>
    </location>
</feature>
<feature type="domain" description="Alanine racemase C-terminal" evidence="8">
    <location>
        <begin position="240"/>
        <end position="365"/>
    </location>
</feature>
<dbReference type="Pfam" id="PF01168">
    <property type="entry name" value="Ala_racemase_N"/>
    <property type="match status" value="1"/>
</dbReference>
<dbReference type="GO" id="GO:0005829">
    <property type="term" value="C:cytosol"/>
    <property type="evidence" value="ECO:0007669"/>
    <property type="project" value="TreeGrafter"/>
</dbReference>
<organism evidence="9 10">
    <name type="scientific">Luteolibacter yonseiensis</name>
    <dbReference type="NCBI Taxonomy" id="1144680"/>
    <lineage>
        <taxon>Bacteria</taxon>
        <taxon>Pseudomonadati</taxon>
        <taxon>Verrucomicrobiota</taxon>
        <taxon>Verrucomicrobiia</taxon>
        <taxon>Verrucomicrobiales</taxon>
        <taxon>Verrucomicrobiaceae</taxon>
        <taxon>Luteolibacter</taxon>
    </lineage>
</organism>
<dbReference type="EC" id="5.1.1.1" evidence="5"/>